<gene>
    <name evidence="1" type="ORF">Q8A67_010577</name>
</gene>
<sequence length="226" mass="24439">MGGIVLPVSAGPAAPSLGHWLTGELYSGLLIAAPGPPSCRAIGWRRPTRAQLPFPVPGIGAISWHFSVAAVRGWCWILGAEACSDLRSVSTAVSELCRDSWEITKPRAHRSRDAQPPRSKFGAHVGPYSAHVALRRAHTLRSRVLIRQPGNTQRSDLLISQTATLTRSLSEGNGTCATSEIRGNTGVAFLGWRNGRGRSCAARGRGEMRFYTRLGFEHLKLHTPSD</sequence>
<accession>A0AA88TNK0</accession>
<protein>
    <submittedName>
        <fullName evidence="1">Uncharacterized protein</fullName>
    </submittedName>
</protein>
<organism evidence="1 2">
    <name type="scientific">Cirrhinus molitorella</name>
    <name type="common">mud carp</name>
    <dbReference type="NCBI Taxonomy" id="172907"/>
    <lineage>
        <taxon>Eukaryota</taxon>
        <taxon>Metazoa</taxon>
        <taxon>Chordata</taxon>
        <taxon>Craniata</taxon>
        <taxon>Vertebrata</taxon>
        <taxon>Euteleostomi</taxon>
        <taxon>Actinopterygii</taxon>
        <taxon>Neopterygii</taxon>
        <taxon>Teleostei</taxon>
        <taxon>Ostariophysi</taxon>
        <taxon>Cypriniformes</taxon>
        <taxon>Cyprinidae</taxon>
        <taxon>Labeoninae</taxon>
        <taxon>Labeonini</taxon>
        <taxon>Cirrhinus</taxon>
    </lineage>
</organism>
<evidence type="ECO:0000313" key="2">
    <source>
        <dbReference type="Proteomes" id="UP001187343"/>
    </source>
</evidence>
<dbReference type="EMBL" id="JAUYZG010000009">
    <property type="protein sequence ID" value="KAK2899159.1"/>
    <property type="molecule type" value="Genomic_DNA"/>
</dbReference>
<name>A0AA88TNK0_9TELE</name>
<reference evidence="1" key="1">
    <citation type="submission" date="2023-08" db="EMBL/GenBank/DDBJ databases">
        <title>Chromosome-level Genome Assembly of mud carp (Cirrhinus molitorella).</title>
        <authorList>
            <person name="Liu H."/>
        </authorList>
    </citation>
    <scope>NUCLEOTIDE SEQUENCE</scope>
    <source>
        <strain evidence="1">Prfri</strain>
        <tissue evidence="1">Muscle</tissue>
    </source>
</reference>
<proteinExistence type="predicted"/>
<comment type="caution">
    <text evidence="1">The sequence shown here is derived from an EMBL/GenBank/DDBJ whole genome shotgun (WGS) entry which is preliminary data.</text>
</comment>
<dbReference type="AlphaFoldDB" id="A0AA88TNK0"/>
<dbReference type="Proteomes" id="UP001187343">
    <property type="component" value="Unassembled WGS sequence"/>
</dbReference>
<evidence type="ECO:0000313" key="1">
    <source>
        <dbReference type="EMBL" id="KAK2899159.1"/>
    </source>
</evidence>
<keyword evidence="2" id="KW-1185">Reference proteome</keyword>